<feature type="region of interest" description="Disordered" evidence="2">
    <location>
        <begin position="95"/>
        <end position="116"/>
    </location>
</feature>
<protein>
    <submittedName>
        <fullName evidence="3">SCLT1-like protein</fullName>
    </submittedName>
</protein>
<name>A0ABY7DQ15_MYAAR</name>
<evidence type="ECO:0000256" key="1">
    <source>
        <dbReference type="SAM" id="Coils"/>
    </source>
</evidence>
<evidence type="ECO:0000313" key="4">
    <source>
        <dbReference type="Proteomes" id="UP001164746"/>
    </source>
</evidence>
<accession>A0ABY7DQ15</accession>
<dbReference type="PANTHER" id="PTHR35970">
    <property type="entry name" value="SODIUM CHANNEL AND CLATHRIN LINKER 1"/>
    <property type="match status" value="1"/>
</dbReference>
<dbReference type="InterPro" id="IPR038911">
    <property type="entry name" value="SCLT1"/>
</dbReference>
<evidence type="ECO:0000313" key="3">
    <source>
        <dbReference type="EMBL" id="WAQ98644.1"/>
    </source>
</evidence>
<sequence length="611" mass="71614">MSLEEVAFLKDQVQRLNHELSKYREQNVELQEDSESLLPASGPPAPWLTHKDLVSPLIAEYDAQIRELEDELKALRPELAKLAQENGRLSDRLKDAIDSHLPPDGQSVTGQPHGDDQLLTNLQLQVETALQEKEAAVERWHEAEQEIDRLQQQAQEEKNSHQWGVIEHQAHQMQSEYFETVNLLNKELEQTQHELREVRQELEMATHQVKDLRRTNKELEAQLAWKVIRVSSLESEVEEIKREKQALEVRLSEMQKRSTDVGKHELEAVAQMREAVQMVETAALEKEQVDAVRTQSNESIKRLTEEVHALEMDNSEKVDALEKAKRDKRTAESELERVYREGVQQMTKETGSMEVMNKRAINAERARDDALLQVETLQHKLKREENNCQQLKEQLEGQLNSQRERISALQQDFEASNEDRMRLQDDLDELRKKVQTANQEKEAAQRKYHKEITIFEQDNIMKLREYEVKLQSTEDVNRHSITELRKLLNNQQRMCARWKEECTSIAQKYEGKLSEMKGEVTQLKNRNKEVTKLLKDSQEKTLQAEKMIQEYTRGIQRMEQRMRDSENRAADASKQLSRHLIRGKQMESERRSLSAELKRSQIDELRHRNNL</sequence>
<feature type="coiled-coil region" evidence="1">
    <location>
        <begin position="6"/>
        <end position="33"/>
    </location>
</feature>
<proteinExistence type="predicted"/>
<dbReference type="Proteomes" id="UP001164746">
    <property type="component" value="Chromosome 3"/>
</dbReference>
<reference evidence="3" key="1">
    <citation type="submission" date="2022-11" db="EMBL/GenBank/DDBJ databases">
        <title>Centuries of genome instability and evolution in soft-shell clam transmissible cancer (bioRxiv).</title>
        <authorList>
            <person name="Hart S.F.M."/>
            <person name="Yonemitsu M.A."/>
            <person name="Giersch R.M."/>
            <person name="Beal B.F."/>
            <person name="Arriagada G."/>
            <person name="Davis B.W."/>
            <person name="Ostrander E.A."/>
            <person name="Goff S.P."/>
            <person name="Metzger M.J."/>
        </authorList>
    </citation>
    <scope>NUCLEOTIDE SEQUENCE</scope>
    <source>
        <strain evidence="3">MELC-2E11</strain>
        <tissue evidence="3">Siphon/mantle</tissue>
    </source>
</reference>
<keyword evidence="1" id="KW-0175">Coiled coil</keyword>
<dbReference type="EMBL" id="CP111014">
    <property type="protein sequence ID" value="WAQ98644.1"/>
    <property type="molecule type" value="Genomic_DNA"/>
</dbReference>
<organism evidence="3 4">
    <name type="scientific">Mya arenaria</name>
    <name type="common">Soft-shell clam</name>
    <dbReference type="NCBI Taxonomy" id="6604"/>
    <lineage>
        <taxon>Eukaryota</taxon>
        <taxon>Metazoa</taxon>
        <taxon>Spiralia</taxon>
        <taxon>Lophotrochozoa</taxon>
        <taxon>Mollusca</taxon>
        <taxon>Bivalvia</taxon>
        <taxon>Autobranchia</taxon>
        <taxon>Heteroconchia</taxon>
        <taxon>Euheterodonta</taxon>
        <taxon>Imparidentia</taxon>
        <taxon>Neoheterodontei</taxon>
        <taxon>Myida</taxon>
        <taxon>Myoidea</taxon>
        <taxon>Myidae</taxon>
        <taxon>Mya</taxon>
    </lineage>
</organism>
<gene>
    <name evidence="3" type="ORF">MAR_023017</name>
</gene>
<dbReference type="InterPro" id="IPR031887">
    <property type="entry name" value="SDCCAG8"/>
</dbReference>
<dbReference type="PANTHER" id="PTHR35970:SF1">
    <property type="entry name" value="SODIUM CHANNEL AND CLATHRIN LINKER 1"/>
    <property type="match status" value="1"/>
</dbReference>
<dbReference type="Pfam" id="PF15964">
    <property type="entry name" value="CCCAP"/>
    <property type="match status" value="1"/>
</dbReference>
<feature type="coiled-coil region" evidence="1">
    <location>
        <begin position="481"/>
        <end position="575"/>
    </location>
</feature>
<evidence type="ECO:0000256" key="2">
    <source>
        <dbReference type="SAM" id="MobiDB-lite"/>
    </source>
</evidence>
<keyword evidence="4" id="KW-1185">Reference proteome</keyword>
<feature type="coiled-coil region" evidence="1">
    <location>
        <begin position="293"/>
        <end position="447"/>
    </location>
</feature>